<organism evidence="1 2">
    <name type="scientific">Asanoa iriomotensis</name>
    <dbReference type="NCBI Taxonomy" id="234613"/>
    <lineage>
        <taxon>Bacteria</taxon>
        <taxon>Bacillati</taxon>
        <taxon>Actinomycetota</taxon>
        <taxon>Actinomycetes</taxon>
        <taxon>Micromonosporales</taxon>
        <taxon>Micromonosporaceae</taxon>
        <taxon>Asanoa</taxon>
    </lineage>
</organism>
<name>A0ABQ4C855_9ACTN</name>
<reference evidence="1 2" key="1">
    <citation type="submission" date="2021-01" db="EMBL/GenBank/DDBJ databases">
        <title>Whole genome shotgun sequence of Asanoa iriomotensis NBRC 100142.</title>
        <authorList>
            <person name="Komaki H."/>
            <person name="Tamura T."/>
        </authorList>
    </citation>
    <scope>NUCLEOTIDE SEQUENCE [LARGE SCALE GENOMIC DNA]</scope>
    <source>
        <strain evidence="1 2">NBRC 100142</strain>
    </source>
</reference>
<sequence>MHRELTIRLDLATARDLRDLIYGFGEHIAAGESLPIFDSASSQRLGKVLDVLEELLRDRGPTR</sequence>
<keyword evidence="2" id="KW-1185">Reference proteome</keyword>
<gene>
    <name evidence="1" type="ORF">Air01nite_50530</name>
</gene>
<protein>
    <submittedName>
        <fullName evidence="1">Uncharacterized protein</fullName>
    </submittedName>
</protein>
<dbReference type="EMBL" id="BONC01000039">
    <property type="protein sequence ID" value="GIF58958.1"/>
    <property type="molecule type" value="Genomic_DNA"/>
</dbReference>
<accession>A0ABQ4C855</accession>
<evidence type="ECO:0000313" key="2">
    <source>
        <dbReference type="Proteomes" id="UP000624325"/>
    </source>
</evidence>
<evidence type="ECO:0000313" key="1">
    <source>
        <dbReference type="EMBL" id="GIF58958.1"/>
    </source>
</evidence>
<comment type="caution">
    <text evidence="1">The sequence shown here is derived from an EMBL/GenBank/DDBJ whole genome shotgun (WGS) entry which is preliminary data.</text>
</comment>
<proteinExistence type="predicted"/>
<dbReference type="Proteomes" id="UP000624325">
    <property type="component" value="Unassembled WGS sequence"/>
</dbReference>